<keyword evidence="2" id="KW-1185">Reference proteome</keyword>
<reference evidence="1" key="1">
    <citation type="submission" date="2022-11" db="EMBL/GenBank/DDBJ databases">
        <title>Genome Sequence of Boeremia exigua.</title>
        <authorList>
            <person name="Buettner E."/>
        </authorList>
    </citation>
    <scope>NUCLEOTIDE SEQUENCE</scope>
    <source>
        <strain evidence="1">CU02</strain>
    </source>
</reference>
<name>A0ACC2I342_9PLEO</name>
<comment type="caution">
    <text evidence="1">The sequence shown here is derived from an EMBL/GenBank/DDBJ whole genome shotgun (WGS) entry which is preliminary data.</text>
</comment>
<evidence type="ECO:0000313" key="2">
    <source>
        <dbReference type="Proteomes" id="UP001153331"/>
    </source>
</evidence>
<evidence type="ECO:0000313" key="1">
    <source>
        <dbReference type="EMBL" id="KAJ8109171.1"/>
    </source>
</evidence>
<accession>A0ACC2I342</accession>
<dbReference type="Proteomes" id="UP001153331">
    <property type="component" value="Unassembled WGS sequence"/>
</dbReference>
<sequence>MARKLFNLLEERAAKGEPVHTMGAIDPVQMTQQAPNQEVLYISGWACSSVLTTTNEVSADFGDYPYNTVPNQVQRLFKAQQLHDRKNWDNRRKMSPEERAKTPYLDYMRPIIADGDTGHGGLSAVIKLAKLFAENGAAGVHFEDQLHGGKKCGHLAGKVLVPVGDHINRLVAARFQWDTMGCENLVIARTDSESGKLLSSAVDVRDHEFIKGVTEESEPLAETLQNMEAAGAPGKEIDAFEAAWVKKHKLVTYDEAVVQHLEKEGASQSTIDAYLNETKQNPNLSLLKRRELSAKHTKTPVYFNWDIPRTREGFYHFKAGMAAATKRGKEFAPYADLLWVETGDPSVEKAASFAGEIRQQYPGKKFVYNLSPSFNWMGQGFSEEALKSFVWDLAKHGFVFQLISLAGIHSTATITCELSRAFKDEGMLAYVKLVQAREKELGCDVLTHQKWSGASYIDGILGHIQSGSSGSKSMGEGNTETVARNHLHELVVIKSVQDHPRVENERNVLRRFQNLTPYLRPLVDEIDEPSVPVTIALKYLQGDLIDASVARTLNRSELKHMSRCVLEALKTLHDDGFVHTDVKPHNVFVNLQEGANRFSAVQLGDLGGCYPVDSKWATSGTMVGAPIWTSPEILLGLPWNTAADIWSFGTMLISLIYGGHFNLFQPKGLNRDDEEYLLGVVEEQFKYFGPSAKISEIADPETVLSIIYIMENIPKEKTTPFSRTTKREIAMFTTKMTSDNTTSNDTTSSSARQESHDDAQTSSKTSTESDKDIINDVRASASPTHGPSLDAVIKLFPHHSDRTKLLPWIENLKFLAFDSRGTAARPESYFDNCYVQFGKPLPAPAGKEVCKKCEDQYTPKVEHRCESHFMSSHGGSQPVGTHPRLMCDDCMTNIDLCEAFRCMTCKTQEGSSFDLCRSCLDKGVYCLNTEHTFQRVQPDRCPHVEKHACAYCDHVSTFPNSGSVRDLQIVKLRDAVTDIEAGPFLCNRNSVLKGKCNCTDFVAVSYCWGPASNKKDEPAYWVRDPYAKDSKDCYRKARASNAILDRAINFAREDGLRLIWIDQECLDQNNGEEMADAVQCMDWVYMRAKLSIGLMETVIERDHPSALKSFGKWAESGIASQLGWPTGGPVDDMQKEAWLHAAELFEFFSLLSLDTWLTRAWIIQEAFSAGKAMFLLFRKGEGSVTEDLDIFCQEFSLSEAAWNMENLTKHIRQARFLLDVGDDVSRREWLSRCTDLLPGDLIRTVFKCLEGKFLNLMPWKGRQRRCIVVRNRYKTDRKCSAATALSYLKSRESRYNRDWVAILANICNYSVRFSTEYLVKQNAPLSTSLLALALRNGDLSLLHEYAYPEWEQSQLTNSDFFSWAPPESAPLSTVSYMKISPDIPIVPRVLSDYNLTRTGLKVPAYLWKVKRMVDLNHIRHKFQRQWAQIKRQQSALTIETAISWEDATEEEREEMKRHLPDASEETTKNAHIIYASTCSEDVKINFYQEVILETIMFLLHTGRSELADAIWNSTQGSEWYCEGHSMDGLGVPATTRAFDIMQPNVSLLKRKIEASLIHLDSDGKGDYHQSWIVERILEHGVLWYGDLVRSASDDVFCYSPDPCPLRNKVSLPTELEIKLSGDIIGMMKTLLDMFPAYMTMFIRDGHKECKKAIVNSLIKGIVPPASDHEEDETEEEMLERAINLSNQPLDATGSAIGDDAGGTGTPVGHDEHSDLQKALAMSMQSQDQPEEKLQERRSLMKIVRGLTLRCRNWTAHMQESSIPGHSEPLDEIGRASATFMRCLVGDTDDTAMARRLGGLGAFFDVDGPCTVLTPYDPVLELFPRPETRSFRVSWVVESVLQTELGESLKRKRGKEPVRDPVENFFLGHENEETQDTLRKLGSVRGMWSNILYSPLTLYNLV</sequence>
<gene>
    <name evidence="1" type="ORF">OPT61_g7660</name>
</gene>
<organism evidence="1 2">
    <name type="scientific">Boeremia exigua</name>
    <dbReference type="NCBI Taxonomy" id="749465"/>
    <lineage>
        <taxon>Eukaryota</taxon>
        <taxon>Fungi</taxon>
        <taxon>Dikarya</taxon>
        <taxon>Ascomycota</taxon>
        <taxon>Pezizomycotina</taxon>
        <taxon>Dothideomycetes</taxon>
        <taxon>Pleosporomycetidae</taxon>
        <taxon>Pleosporales</taxon>
        <taxon>Pleosporineae</taxon>
        <taxon>Didymellaceae</taxon>
        <taxon>Boeremia</taxon>
    </lineage>
</organism>
<proteinExistence type="predicted"/>
<dbReference type="EMBL" id="JAPHNI010000647">
    <property type="protein sequence ID" value="KAJ8109171.1"/>
    <property type="molecule type" value="Genomic_DNA"/>
</dbReference>
<protein>
    <submittedName>
        <fullName evidence="1">Uncharacterized protein</fullName>
    </submittedName>
</protein>